<reference evidence="1" key="1">
    <citation type="submission" date="2023-04" db="EMBL/GenBank/DDBJ databases">
        <title>Phytophthora fragariaefolia NBRC 109709.</title>
        <authorList>
            <person name="Ichikawa N."/>
            <person name="Sato H."/>
            <person name="Tonouchi N."/>
        </authorList>
    </citation>
    <scope>NUCLEOTIDE SEQUENCE</scope>
    <source>
        <strain evidence="1">NBRC 109709</strain>
    </source>
</reference>
<name>A0A9W6U604_9STRA</name>
<dbReference type="AlphaFoldDB" id="A0A9W6U604"/>
<proteinExistence type="predicted"/>
<protein>
    <submittedName>
        <fullName evidence="1">Unnamed protein product</fullName>
    </submittedName>
</protein>
<comment type="caution">
    <text evidence="1">The sequence shown here is derived from an EMBL/GenBank/DDBJ whole genome shotgun (WGS) entry which is preliminary data.</text>
</comment>
<accession>A0A9W6U604</accession>
<gene>
    <name evidence="1" type="ORF">Pfra01_000471000</name>
</gene>
<evidence type="ECO:0000313" key="2">
    <source>
        <dbReference type="Proteomes" id="UP001165121"/>
    </source>
</evidence>
<evidence type="ECO:0000313" key="1">
    <source>
        <dbReference type="EMBL" id="GMF25804.1"/>
    </source>
</evidence>
<keyword evidence="2" id="KW-1185">Reference proteome</keyword>
<organism evidence="1 2">
    <name type="scientific">Phytophthora fragariaefolia</name>
    <dbReference type="NCBI Taxonomy" id="1490495"/>
    <lineage>
        <taxon>Eukaryota</taxon>
        <taxon>Sar</taxon>
        <taxon>Stramenopiles</taxon>
        <taxon>Oomycota</taxon>
        <taxon>Peronosporomycetes</taxon>
        <taxon>Peronosporales</taxon>
        <taxon>Peronosporaceae</taxon>
        <taxon>Phytophthora</taxon>
    </lineage>
</organism>
<dbReference type="Proteomes" id="UP001165121">
    <property type="component" value="Unassembled WGS sequence"/>
</dbReference>
<sequence length="352" mass="40095">MTALKKRKASYLRCKEEQGKLRNQLLALQQQLADLQAKQKGGETQEKQRLDAAVGLNSALKDAMEQQQLGVATAQGWVSRWVRNQDGNPMSDPICLGRERRERREVLLNMKDERLARGFRYVTARCQHLDTLKPHYSEEKFEDESGGFCFVRNEVIPFPGAQSMRKVFDAVKFTMNTLEICISEQLGHITLRDDYDTVNADSFISNYRLVSGLDSGVSTELNAVAFGQLFESFEESSGESYAVLTIDSVDHDDLHPYHPYECVRKMINGTVVLMAVPAKHHYKDRAQRLGRDTKDGSVLEEDTVDIVMLRSFFVKSCRPEFEVSDVTAQELRDNATRWGDVVLQSVRRIIYA</sequence>
<dbReference type="OrthoDB" id="166605at2759"/>
<dbReference type="EMBL" id="BSXT01000367">
    <property type="protein sequence ID" value="GMF25804.1"/>
    <property type="molecule type" value="Genomic_DNA"/>
</dbReference>